<proteinExistence type="predicted"/>
<name>A0A7W7PLN2_9ACTN</name>
<accession>A0A7W7PLN2</accession>
<keyword evidence="2" id="KW-1185">Reference proteome</keyword>
<organism evidence="1 2">
    <name type="scientific">Streptomyces olivoverticillatus</name>
    <dbReference type="NCBI Taxonomy" id="66427"/>
    <lineage>
        <taxon>Bacteria</taxon>
        <taxon>Bacillati</taxon>
        <taxon>Actinomycetota</taxon>
        <taxon>Actinomycetes</taxon>
        <taxon>Kitasatosporales</taxon>
        <taxon>Streptomycetaceae</taxon>
        <taxon>Streptomyces</taxon>
    </lineage>
</organism>
<dbReference type="Proteomes" id="UP000556084">
    <property type="component" value="Unassembled WGS sequence"/>
</dbReference>
<protein>
    <submittedName>
        <fullName evidence="1">Uncharacterized protein</fullName>
    </submittedName>
</protein>
<sequence length="202" mass="21939">MYGSDRTLANPDSPQLAPVGIQWDAIRTDRYTGLAALAAMQKLGDSAGNVIVDPAARRIYLLVPVGTADTWRHADTQPLGAGSYLTLPSQSHTAPPGPYWLSPPGPRWRLTNPSTLQAALDALRESGTEPFRAGMPLSRDARGDAYITAECRLGRHAYCHGNTDIRRAGAPVWEAPVERLRCGCRCGHPAQRDESCITHEWG</sequence>
<dbReference type="EMBL" id="JACHJH010000003">
    <property type="protein sequence ID" value="MBB4893583.1"/>
    <property type="molecule type" value="Genomic_DNA"/>
</dbReference>
<comment type="caution">
    <text evidence="1">The sequence shown here is derived from an EMBL/GenBank/DDBJ whole genome shotgun (WGS) entry which is preliminary data.</text>
</comment>
<dbReference type="AlphaFoldDB" id="A0A7W7PLN2"/>
<gene>
    <name evidence="1" type="ORF">FHS39_002614</name>
</gene>
<evidence type="ECO:0000313" key="1">
    <source>
        <dbReference type="EMBL" id="MBB4893583.1"/>
    </source>
</evidence>
<evidence type="ECO:0000313" key="2">
    <source>
        <dbReference type="Proteomes" id="UP000556084"/>
    </source>
</evidence>
<reference evidence="1 2" key="1">
    <citation type="submission" date="2020-08" db="EMBL/GenBank/DDBJ databases">
        <title>Genomic Encyclopedia of Type Strains, Phase III (KMG-III): the genomes of soil and plant-associated and newly described type strains.</title>
        <authorList>
            <person name="Whitman W."/>
        </authorList>
    </citation>
    <scope>NUCLEOTIDE SEQUENCE [LARGE SCALE GENOMIC DNA]</scope>
    <source>
        <strain evidence="1 2">CECT 3266</strain>
    </source>
</reference>